<protein>
    <submittedName>
        <fullName evidence="1">Uncharacterized protein</fullName>
    </submittedName>
</protein>
<evidence type="ECO:0000313" key="2">
    <source>
        <dbReference type="Proteomes" id="UP000324800"/>
    </source>
</evidence>
<proteinExistence type="predicted"/>
<sequence length="127" mass="14725">MAINIIADALSRLCRSGGYHLHLFYLDQIGMIWNIHPTFDLFTSSTTKVLPRYVTANIKDQQAQSKDAFFDTWMYEVLLVYLLIPILSRVISYLNNEVTLAIVIAPWWPVQPQFISLMNQSSRYLIL</sequence>
<dbReference type="EMBL" id="SNRW01041376">
    <property type="protein sequence ID" value="KAA6337715.1"/>
    <property type="molecule type" value="Genomic_DNA"/>
</dbReference>
<organism evidence="1 2">
    <name type="scientific">Streblomastix strix</name>
    <dbReference type="NCBI Taxonomy" id="222440"/>
    <lineage>
        <taxon>Eukaryota</taxon>
        <taxon>Metamonada</taxon>
        <taxon>Preaxostyla</taxon>
        <taxon>Oxymonadida</taxon>
        <taxon>Streblomastigidae</taxon>
        <taxon>Streblomastix</taxon>
    </lineage>
</organism>
<accession>A0A5J4RWZ5</accession>
<name>A0A5J4RWZ5_9EUKA</name>
<dbReference type="OrthoDB" id="7477527at2759"/>
<reference evidence="1 2" key="1">
    <citation type="submission" date="2019-03" db="EMBL/GenBank/DDBJ databases">
        <title>Single cell metagenomics reveals metabolic interactions within the superorganism composed of flagellate Streblomastix strix and complex community of Bacteroidetes bacteria on its surface.</title>
        <authorList>
            <person name="Treitli S.C."/>
            <person name="Kolisko M."/>
            <person name="Husnik F."/>
            <person name="Keeling P."/>
            <person name="Hampl V."/>
        </authorList>
    </citation>
    <scope>NUCLEOTIDE SEQUENCE [LARGE SCALE GENOMIC DNA]</scope>
    <source>
        <strain evidence="1">ST1C</strain>
    </source>
</reference>
<dbReference type="Proteomes" id="UP000324800">
    <property type="component" value="Unassembled WGS sequence"/>
</dbReference>
<evidence type="ECO:0000313" key="1">
    <source>
        <dbReference type="EMBL" id="KAA6337715.1"/>
    </source>
</evidence>
<dbReference type="AlphaFoldDB" id="A0A5J4RWZ5"/>
<comment type="caution">
    <text evidence="1">The sequence shown here is derived from an EMBL/GenBank/DDBJ whole genome shotgun (WGS) entry which is preliminary data.</text>
</comment>
<gene>
    <name evidence="1" type="ORF">EZS28_052762</name>
</gene>